<dbReference type="RefSeq" id="XP_018138731.1">
    <property type="nucleotide sequence ID" value="XM_018294430.1"/>
</dbReference>
<dbReference type="GeneID" id="28858424"/>
<proteinExistence type="predicted"/>
<accession>A0A179F6A2</accession>
<dbReference type="EMBL" id="LSBJ02000001">
    <property type="protein sequence ID" value="OAQ60922.1"/>
    <property type="molecule type" value="Genomic_DNA"/>
</dbReference>
<reference evidence="2 3" key="1">
    <citation type="journal article" date="2016" name="PLoS Pathog.">
        <title>Biosynthesis of antibiotic leucinostatins in bio-control fungus Purpureocillium lilacinum and their inhibition on phytophthora revealed by genome mining.</title>
        <authorList>
            <person name="Wang G."/>
            <person name="Liu Z."/>
            <person name="Lin R."/>
            <person name="Li E."/>
            <person name="Mao Z."/>
            <person name="Ling J."/>
            <person name="Yang Y."/>
            <person name="Yin W.B."/>
            <person name="Xie B."/>
        </authorList>
    </citation>
    <scope>NUCLEOTIDE SEQUENCE [LARGE SCALE GENOMIC DNA]</scope>
    <source>
        <strain evidence="2">170</strain>
    </source>
</reference>
<evidence type="ECO:0000313" key="2">
    <source>
        <dbReference type="EMBL" id="OAQ60922.1"/>
    </source>
</evidence>
<gene>
    <name evidence="2" type="ORF">VFPPC_16677</name>
</gene>
<organism evidence="2 3">
    <name type="scientific">Pochonia chlamydosporia 170</name>
    <dbReference type="NCBI Taxonomy" id="1380566"/>
    <lineage>
        <taxon>Eukaryota</taxon>
        <taxon>Fungi</taxon>
        <taxon>Dikarya</taxon>
        <taxon>Ascomycota</taxon>
        <taxon>Pezizomycotina</taxon>
        <taxon>Sordariomycetes</taxon>
        <taxon>Hypocreomycetidae</taxon>
        <taxon>Hypocreales</taxon>
        <taxon>Clavicipitaceae</taxon>
        <taxon>Pochonia</taxon>
    </lineage>
</organism>
<evidence type="ECO:0000313" key="3">
    <source>
        <dbReference type="Proteomes" id="UP000078397"/>
    </source>
</evidence>
<dbReference type="AlphaFoldDB" id="A0A179F6A2"/>
<feature type="region of interest" description="Disordered" evidence="1">
    <location>
        <begin position="23"/>
        <end position="57"/>
    </location>
</feature>
<keyword evidence="3" id="KW-1185">Reference proteome</keyword>
<sequence>MVELWSNYGRTMVELWSNYGRTMTSPQEHSIPTQVAYGDNSASDNHSPGGSGQIIPSYMSPEAVRARNIILSCNPPAKQNRYTAWDQLLTHQKAHIDDLHPPKTTETGGSVL</sequence>
<dbReference type="OrthoDB" id="10607730at2759"/>
<evidence type="ECO:0000256" key="1">
    <source>
        <dbReference type="SAM" id="MobiDB-lite"/>
    </source>
</evidence>
<feature type="compositionally biased region" description="Polar residues" evidence="1">
    <location>
        <begin position="23"/>
        <end position="33"/>
    </location>
</feature>
<dbReference type="KEGG" id="pchm:VFPPC_16677"/>
<dbReference type="Proteomes" id="UP000078397">
    <property type="component" value="Unassembled WGS sequence"/>
</dbReference>
<protein>
    <submittedName>
        <fullName evidence="2">Uncharacterized protein</fullName>
    </submittedName>
</protein>
<name>A0A179F6A2_METCM</name>
<comment type="caution">
    <text evidence="2">The sequence shown here is derived from an EMBL/GenBank/DDBJ whole genome shotgun (WGS) entry which is preliminary data.</text>
</comment>